<evidence type="ECO:0000313" key="2">
    <source>
        <dbReference type="EMBL" id="NRF72091.1"/>
    </source>
</evidence>
<dbReference type="InterPro" id="IPR014710">
    <property type="entry name" value="RmlC-like_jellyroll"/>
</dbReference>
<dbReference type="SMART" id="SM00100">
    <property type="entry name" value="cNMP"/>
    <property type="match status" value="1"/>
</dbReference>
<reference evidence="2 3" key="1">
    <citation type="submission" date="2020-05" db="EMBL/GenBank/DDBJ databases">
        <title>Aquincola sp. isolate from soil.</title>
        <authorList>
            <person name="Han J."/>
            <person name="Kim D.-U."/>
        </authorList>
    </citation>
    <scope>NUCLEOTIDE SEQUENCE [LARGE SCALE GENOMIC DNA]</scope>
    <source>
        <strain evidence="2 3">S2</strain>
    </source>
</reference>
<dbReference type="RefSeq" id="WP_173134673.1">
    <property type="nucleotide sequence ID" value="NZ_JABRWJ010000018.1"/>
</dbReference>
<feature type="domain" description="Cyclic nucleotide-binding" evidence="1">
    <location>
        <begin position="33"/>
        <end position="131"/>
    </location>
</feature>
<evidence type="ECO:0000313" key="3">
    <source>
        <dbReference type="Proteomes" id="UP000737171"/>
    </source>
</evidence>
<gene>
    <name evidence="2" type="ORF">HLB44_34420</name>
</gene>
<dbReference type="SUPFAM" id="SSF52309">
    <property type="entry name" value="N-(deoxy)ribosyltransferase-like"/>
    <property type="match status" value="1"/>
</dbReference>
<accession>A0ABX2ETW2</accession>
<dbReference type="Proteomes" id="UP000737171">
    <property type="component" value="Unassembled WGS sequence"/>
</dbReference>
<name>A0ABX2ETW2_9BURK</name>
<dbReference type="InterPro" id="IPR000595">
    <property type="entry name" value="cNMP-bd_dom"/>
</dbReference>
<dbReference type="InterPro" id="IPR050397">
    <property type="entry name" value="Env_Response_Regulators"/>
</dbReference>
<dbReference type="Pfam" id="PF00027">
    <property type="entry name" value="cNMP_binding"/>
    <property type="match status" value="1"/>
</dbReference>
<evidence type="ECO:0000259" key="1">
    <source>
        <dbReference type="PROSITE" id="PS50042"/>
    </source>
</evidence>
<sequence length="289" mass="31870">MNRRALHLLLSRQKLFVDCASVTKEVAALAKAYEVASEDVIYKEGDRADQVIYMILGGSVELRREGALVRSLAPEEFFGELPLLDPSAKYTVTAVATEGTVVATIPWPRLEPIADAFPRIWRNLASVLAQRLRAGTQVPTNSFLGASAPRVDTARVFVAMPYSMPWSREVEATISEACRNCGFQSDLAKDNDGRMLVQDIWRSLTRSRIVVADISGSNPNVAYEIGLADALQREVILLTHSADTPVDFQGSRLLTYAHSREGLLSLREQLSKRLAALRRQLDPSFPGAT</sequence>
<dbReference type="SUPFAM" id="SSF51206">
    <property type="entry name" value="cAMP-binding domain-like"/>
    <property type="match status" value="1"/>
</dbReference>
<comment type="caution">
    <text evidence="2">The sequence shown here is derived from an EMBL/GenBank/DDBJ whole genome shotgun (WGS) entry which is preliminary data.</text>
</comment>
<dbReference type="PANTHER" id="PTHR24567:SF26">
    <property type="entry name" value="REGULATORY PROTEIN YEIL"/>
    <property type="match status" value="1"/>
</dbReference>
<proteinExistence type="predicted"/>
<dbReference type="InterPro" id="IPR018490">
    <property type="entry name" value="cNMP-bd_dom_sf"/>
</dbReference>
<dbReference type="Gene3D" id="3.40.50.450">
    <property type="match status" value="1"/>
</dbReference>
<dbReference type="PROSITE" id="PS50042">
    <property type="entry name" value="CNMP_BINDING_3"/>
    <property type="match status" value="1"/>
</dbReference>
<dbReference type="Gene3D" id="2.60.120.10">
    <property type="entry name" value="Jelly Rolls"/>
    <property type="match status" value="1"/>
</dbReference>
<dbReference type="EMBL" id="JABRWJ010000018">
    <property type="protein sequence ID" value="NRF72091.1"/>
    <property type="molecule type" value="Genomic_DNA"/>
</dbReference>
<dbReference type="CDD" id="cd00038">
    <property type="entry name" value="CAP_ED"/>
    <property type="match status" value="1"/>
</dbReference>
<organism evidence="2 3">
    <name type="scientific">Pseudaquabacterium terrae</name>
    <dbReference type="NCBI Taxonomy" id="2732868"/>
    <lineage>
        <taxon>Bacteria</taxon>
        <taxon>Pseudomonadati</taxon>
        <taxon>Pseudomonadota</taxon>
        <taxon>Betaproteobacteria</taxon>
        <taxon>Burkholderiales</taxon>
        <taxon>Sphaerotilaceae</taxon>
        <taxon>Pseudaquabacterium</taxon>
    </lineage>
</organism>
<protein>
    <submittedName>
        <fullName evidence="2">Cyclic nucleotide-binding domain-containing protein</fullName>
    </submittedName>
</protein>
<keyword evidence="3" id="KW-1185">Reference proteome</keyword>
<dbReference type="PANTHER" id="PTHR24567">
    <property type="entry name" value="CRP FAMILY TRANSCRIPTIONAL REGULATORY PROTEIN"/>
    <property type="match status" value="1"/>
</dbReference>